<feature type="transmembrane region" description="Helical" evidence="6">
    <location>
        <begin position="69"/>
        <end position="93"/>
    </location>
</feature>
<evidence type="ECO:0000256" key="1">
    <source>
        <dbReference type="ARBA" id="ARBA00004141"/>
    </source>
</evidence>
<keyword evidence="4 6" id="KW-0472">Membrane</keyword>
<evidence type="ECO:0000256" key="2">
    <source>
        <dbReference type="ARBA" id="ARBA00022692"/>
    </source>
</evidence>
<dbReference type="InterPro" id="IPR051617">
    <property type="entry name" value="UNC-93-like_regulator"/>
</dbReference>
<feature type="transmembrane region" description="Helical" evidence="6">
    <location>
        <begin position="285"/>
        <end position="308"/>
    </location>
</feature>
<keyword evidence="3 6" id="KW-1133">Transmembrane helix</keyword>
<dbReference type="PANTHER" id="PTHR23294">
    <property type="entry name" value="ET TRANSLATION PRODUCT-RELATED"/>
    <property type="match status" value="1"/>
</dbReference>
<proteinExistence type="predicted"/>
<keyword evidence="8" id="KW-1185">Reference proteome</keyword>
<keyword evidence="2 6" id="KW-0812">Transmembrane</keyword>
<dbReference type="AlphaFoldDB" id="A0A084G3H3"/>
<dbReference type="EMBL" id="JOWA01000105">
    <property type="protein sequence ID" value="KEZ41885.1"/>
    <property type="molecule type" value="Genomic_DNA"/>
</dbReference>
<dbReference type="SUPFAM" id="SSF103473">
    <property type="entry name" value="MFS general substrate transporter"/>
    <property type="match status" value="1"/>
</dbReference>
<dbReference type="PANTHER" id="PTHR23294:SF19">
    <property type="entry name" value="DUF895 DOMAIN MEMBRANE PROTEIN-RELATED"/>
    <property type="match status" value="1"/>
</dbReference>
<evidence type="ECO:0000256" key="6">
    <source>
        <dbReference type="SAM" id="Phobius"/>
    </source>
</evidence>
<feature type="transmembrane region" description="Helical" evidence="6">
    <location>
        <begin position="36"/>
        <end position="57"/>
    </location>
</feature>
<feature type="region of interest" description="Disordered" evidence="5">
    <location>
        <begin position="1"/>
        <end position="23"/>
    </location>
</feature>
<feature type="transmembrane region" description="Helical" evidence="6">
    <location>
        <begin position="196"/>
        <end position="216"/>
    </location>
</feature>
<reference evidence="7 8" key="1">
    <citation type="journal article" date="2014" name="Genome Announc.">
        <title>Draft genome sequence of the pathogenic fungus Scedosporium apiospermum.</title>
        <authorList>
            <person name="Vandeputte P."/>
            <person name="Ghamrawi S."/>
            <person name="Rechenmann M."/>
            <person name="Iltis A."/>
            <person name="Giraud S."/>
            <person name="Fleury M."/>
            <person name="Thornton C."/>
            <person name="Delhaes L."/>
            <person name="Meyer W."/>
            <person name="Papon N."/>
            <person name="Bouchara J.P."/>
        </authorList>
    </citation>
    <scope>NUCLEOTIDE SEQUENCE [LARGE SCALE GENOMIC DNA]</scope>
    <source>
        <strain evidence="7 8">IHEM 14462</strain>
    </source>
</reference>
<dbReference type="GeneID" id="27725646"/>
<feature type="transmembrane region" description="Helical" evidence="6">
    <location>
        <begin position="320"/>
        <end position="342"/>
    </location>
</feature>
<dbReference type="Gene3D" id="1.20.1250.20">
    <property type="entry name" value="MFS general substrate transporter like domains"/>
    <property type="match status" value="1"/>
</dbReference>
<sequence>MAESKSIQTGTQAHETASSQDGDLQPDEKYSWFRGVFFQATVVGVAAFTAPGLWNAMNSVGAGGQQTPYLVMAGNALLFSLMTITCLTGSIVANRFGIKNTLIFGTTGYVLYSAALYTNNRYGTEWFIYLGSAACGITAGLFWAAEGAIMLSYPEAHTRGKYLAYWLCYRNGGGILGGIINLAFNVHGKAAGKLDWRTYIVFVVLQCLGPAVTFFLSPPEKVRRRNGTRVQLAPRISDLEELKALGRLMIRKEVALLTPLFIYINWSLPYIGSYVSLYFSVRARALASLITGLAQILATLIMGTFLDWKRPSLNNRAKFAYIFMMALIGGCWIWGTIVQKGYSEHKPSLDWVDEGFGRGWALYILWQLITALGINFGLWGLAVVPAYLVVSRLVRVIKAPGHPDQVNSTSRLASKVGKLKIADAPSPYSPADGVTGRHMTAIEDEQIVNTALITFLIAVTINFPGVNADWSLSRKAFSVSNEAHSSKEKFFEARVDGVLRTHQGLEVKAIAEVKPYLRRQGRYEIRMQEAAQMAAWICTNPPANLNELRANKKMKTTRLLVSQDRHEVYLNFATLGAAYVDYIRGSQSFNKSDAFLHIQEVGPYSIDKAEHMGPLALLIFGFMLQECA</sequence>
<comment type="caution">
    <text evidence="7">The sequence shown here is derived from an EMBL/GenBank/DDBJ whole genome shotgun (WGS) entry which is preliminary data.</text>
</comment>
<evidence type="ECO:0000256" key="4">
    <source>
        <dbReference type="ARBA" id="ARBA00023136"/>
    </source>
</evidence>
<evidence type="ECO:0000256" key="3">
    <source>
        <dbReference type="ARBA" id="ARBA00022989"/>
    </source>
</evidence>
<dbReference type="HOGENOM" id="CLU_435569_0_0_1"/>
<dbReference type="OrthoDB" id="196103at2759"/>
<name>A0A084G3H3_PSEDA</name>
<feature type="compositionally biased region" description="Polar residues" evidence="5">
    <location>
        <begin position="1"/>
        <end position="22"/>
    </location>
</feature>
<dbReference type="VEuPathDB" id="FungiDB:SAPIO_CDS6574"/>
<dbReference type="Pfam" id="PF05978">
    <property type="entry name" value="UNC-93"/>
    <property type="match status" value="1"/>
</dbReference>
<feature type="transmembrane region" description="Helical" evidence="6">
    <location>
        <begin position="362"/>
        <end position="390"/>
    </location>
</feature>
<dbReference type="GO" id="GO:0016020">
    <property type="term" value="C:membrane"/>
    <property type="evidence" value="ECO:0007669"/>
    <property type="project" value="UniProtKB-SubCell"/>
</dbReference>
<feature type="transmembrane region" description="Helical" evidence="6">
    <location>
        <begin position="163"/>
        <end position="184"/>
    </location>
</feature>
<protein>
    <recommendedName>
        <fullName evidence="9">Duf895 domain membrane protein</fullName>
    </recommendedName>
</protein>
<evidence type="ECO:0000256" key="5">
    <source>
        <dbReference type="SAM" id="MobiDB-lite"/>
    </source>
</evidence>
<accession>A0A084G3H3</accession>
<gene>
    <name evidence="7" type="ORF">SAPIO_CDS6574</name>
</gene>
<dbReference type="InterPro" id="IPR036259">
    <property type="entry name" value="MFS_trans_sf"/>
</dbReference>
<organism evidence="7 8">
    <name type="scientific">Pseudallescheria apiosperma</name>
    <name type="common">Scedosporium apiospermum</name>
    <dbReference type="NCBI Taxonomy" id="563466"/>
    <lineage>
        <taxon>Eukaryota</taxon>
        <taxon>Fungi</taxon>
        <taxon>Dikarya</taxon>
        <taxon>Ascomycota</taxon>
        <taxon>Pezizomycotina</taxon>
        <taxon>Sordariomycetes</taxon>
        <taxon>Hypocreomycetidae</taxon>
        <taxon>Microascales</taxon>
        <taxon>Microascaceae</taxon>
        <taxon>Scedosporium</taxon>
    </lineage>
</organism>
<dbReference type="KEGG" id="sapo:SAPIO_CDS6574"/>
<evidence type="ECO:0000313" key="7">
    <source>
        <dbReference type="EMBL" id="KEZ41885.1"/>
    </source>
</evidence>
<evidence type="ECO:0000313" key="8">
    <source>
        <dbReference type="Proteomes" id="UP000028545"/>
    </source>
</evidence>
<dbReference type="Proteomes" id="UP000028545">
    <property type="component" value="Unassembled WGS sequence"/>
</dbReference>
<dbReference type="RefSeq" id="XP_016641684.1">
    <property type="nucleotide sequence ID" value="XM_016788640.1"/>
</dbReference>
<feature type="transmembrane region" description="Helical" evidence="6">
    <location>
        <begin position="126"/>
        <end position="151"/>
    </location>
</feature>
<feature type="transmembrane region" description="Helical" evidence="6">
    <location>
        <begin position="254"/>
        <end position="279"/>
    </location>
</feature>
<dbReference type="InterPro" id="IPR010291">
    <property type="entry name" value="Ion_channel_UNC-93"/>
</dbReference>
<comment type="subcellular location">
    <subcellularLocation>
        <location evidence="1">Membrane</location>
        <topology evidence="1">Multi-pass membrane protein</topology>
    </subcellularLocation>
</comment>
<feature type="transmembrane region" description="Helical" evidence="6">
    <location>
        <begin position="100"/>
        <end position="120"/>
    </location>
</feature>
<evidence type="ECO:0008006" key="9">
    <source>
        <dbReference type="Google" id="ProtNLM"/>
    </source>
</evidence>